<comment type="caution">
    <text evidence="2">The sequence shown here is derived from an EMBL/GenBank/DDBJ whole genome shotgun (WGS) entry which is preliminary data.</text>
</comment>
<dbReference type="CDD" id="cd04301">
    <property type="entry name" value="NAT_SF"/>
    <property type="match status" value="1"/>
</dbReference>
<protein>
    <submittedName>
        <fullName evidence="2">GCN5 family acetyltransferase</fullName>
    </submittedName>
</protein>
<dbReference type="RefSeq" id="WP_058755036.1">
    <property type="nucleotide sequence ID" value="NZ_LDTB01000013.1"/>
</dbReference>
<dbReference type="AlphaFoldDB" id="A0A147I5U3"/>
<dbReference type="EMBL" id="LDTB01000013">
    <property type="protein sequence ID" value="KTT74089.1"/>
    <property type="molecule type" value="Genomic_DNA"/>
</dbReference>
<name>A0A147I5U3_9SPHN</name>
<proteinExistence type="predicted"/>
<evidence type="ECO:0000313" key="2">
    <source>
        <dbReference type="EMBL" id="KTT74089.1"/>
    </source>
</evidence>
<dbReference type="InterPro" id="IPR016181">
    <property type="entry name" value="Acyl_CoA_acyltransferase"/>
</dbReference>
<organism evidence="2 3">
    <name type="scientific">Sphingomonas endophytica</name>
    <dbReference type="NCBI Taxonomy" id="869719"/>
    <lineage>
        <taxon>Bacteria</taxon>
        <taxon>Pseudomonadati</taxon>
        <taxon>Pseudomonadota</taxon>
        <taxon>Alphaproteobacteria</taxon>
        <taxon>Sphingomonadales</taxon>
        <taxon>Sphingomonadaceae</taxon>
        <taxon>Sphingomonas</taxon>
    </lineage>
</organism>
<dbReference type="PROSITE" id="PS51186">
    <property type="entry name" value="GNAT"/>
    <property type="match status" value="1"/>
</dbReference>
<reference evidence="2 3" key="1">
    <citation type="journal article" date="2016" name="Front. Microbiol.">
        <title>Genomic Resource of Rice Seed Associated Bacteria.</title>
        <authorList>
            <person name="Midha S."/>
            <person name="Bansal K."/>
            <person name="Sharma S."/>
            <person name="Kumar N."/>
            <person name="Patil P.P."/>
            <person name="Chaudhry V."/>
            <person name="Patil P.B."/>
        </authorList>
    </citation>
    <scope>NUCLEOTIDE SEQUENCE [LARGE SCALE GENOMIC DNA]</scope>
    <source>
        <strain evidence="2 3">NS334</strain>
    </source>
</reference>
<evidence type="ECO:0000313" key="3">
    <source>
        <dbReference type="Proteomes" id="UP000074310"/>
    </source>
</evidence>
<dbReference type="SUPFAM" id="SSF55729">
    <property type="entry name" value="Acyl-CoA N-acyltransferases (Nat)"/>
    <property type="match status" value="1"/>
</dbReference>
<evidence type="ECO:0000259" key="1">
    <source>
        <dbReference type="PROSITE" id="PS51186"/>
    </source>
</evidence>
<dbReference type="InterPro" id="IPR000182">
    <property type="entry name" value="GNAT_dom"/>
</dbReference>
<dbReference type="Pfam" id="PF00583">
    <property type="entry name" value="Acetyltransf_1"/>
    <property type="match status" value="1"/>
</dbReference>
<dbReference type="Gene3D" id="3.40.630.30">
    <property type="match status" value="1"/>
</dbReference>
<sequence length="143" mass="15547">MTTSSPDIEIVPAPGDTELAAILAPLVAHNDAAAGQTDRNKVAIVIRDDAGAIIGGLWAEASYRWLFVKYLALPPEARGQGQGSALMRAAEAEARRLDCIGVWLDTFSFQARGFYEKLGYGVFGRIDDYPPGEARFFLSKRLD</sequence>
<keyword evidence="2" id="KW-0808">Transferase</keyword>
<dbReference type="PATRIC" id="fig|869719.3.peg.610"/>
<gene>
    <name evidence="2" type="ORF">NS334_05855</name>
</gene>
<accession>A0A147I5U3</accession>
<dbReference type="Proteomes" id="UP000074310">
    <property type="component" value="Unassembled WGS sequence"/>
</dbReference>
<feature type="domain" description="N-acetyltransferase" evidence="1">
    <location>
        <begin position="8"/>
        <end position="143"/>
    </location>
</feature>
<dbReference type="GO" id="GO:0016747">
    <property type="term" value="F:acyltransferase activity, transferring groups other than amino-acyl groups"/>
    <property type="evidence" value="ECO:0007669"/>
    <property type="project" value="InterPro"/>
</dbReference>
<dbReference type="OrthoDB" id="9787920at2"/>
<keyword evidence="3" id="KW-1185">Reference proteome</keyword>